<evidence type="ECO:0000313" key="15">
    <source>
        <dbReference type="RefSeq" id="XP_013380847.2"/>
    </source>
</evidence>
<dbReference type="OMA" id="HIVANEH"/>
<sequence length="802" mass="93038">MTKTNYRRFHSRQQRPREVTSLQTLGYNSRSVVLEPATFKPSILLPNLEKTEKVFFEIIQKKSVEELEEFLKKNKNFNVNCQNYQGRTGLQLAVKLGLYKMVQCLVQYDVIVGDCVLHAIQSGHAGILTLLLDKQSQSFESEKRNVALHSPDFPPDITPLMLAAHLGNYELIQLLLERGYTLPPPHQPSCPCKECKRQTKWEYVNSTRVRYNIYKALASPNYICQSSADPVLTAFSLSFDLYQCANNDRSFKKEYIALADQVEKFAVDLLTQCRSSKEVQLLLERREGYSSPGDKPLKFTRLLKAIDCEQKEFVAHHSSQQVLYAAWIEGWEDWRRMGSFSKALIIFLQTIFLPLIALFYLMAPNSGLSKKLKSPLTKFISWTISYVFFLLILYIQNDMDTISYIRGPPDTGLEWWIFVYVLGLLWVDLNQLWFHGCKRYFKQWWNWYDVIHRALFIATFLAWGWAYLDTQVHDEINLERKYWNQFDPTLLAEGLFALSTILSFGRLLFLFQLNPDIGPLQVSISRMFKDIMVFLSIFLIIMVSFSTGLSKLYQYYRGHKRIDPDGTEHVQLESFITIRATFKTLFWAIFGLSPVDSAKVVISNQGTNGSHIVANEHSFTEGVGYVLFAVFNIIVVIVLINLLIAMMSHSFQKVQDNKDVEWKFARTKVWMIFFEEIGTLPPPFNLIPSPKSVYRLVYWMCSWCRGHPKANCSRKRCCFFEDDEEIENQKDGRYETLMGKLVMRYLAEKGKVKDSTTKIQSELNTVQREVIQVKSAMKQLLDRLEEADEISGTSSQHELPEM</sequence>
<dbReference type="Proteomes" id="UP000085678">
    <property type="component" value="Unplaced"/>
</dbReference>
<keyword evidence="6 10" id="KW-0040">ANK repeat</keyword>
<dbReference type="PRINTS" id="PR01097">
    <property type="entry name" value="TRNSRECEPTRP"/>
</dbReference>
<feature type="coiled-coil region" evidence="11">
    <location>
        <begin position="763"/>
        <end position="790"/>
    </location>
</feature>
<evidence type="ECO:0000313" key="14">
    <source>
        <dbReference type="Proteomes" id="UP000085678"/>
    </source>
</evidence>
<feature type="transmembrane region" description="Helical" evidence="12">
    <location>
        <begin position="375"/>
        <end position="395"/>
    </location>
</feature>
<dbReference type="GO" id="GO:0034703">
    <property type="term" value="C:cation channel complex"/>
    <property type="evidence" value="ECO:0007669"/>
    <property type="project" value="TreeGrafter"/>
</dbReference>
<name>A0A1S3H4F7_LINAN</name>
<dbReference type="Gene3D" id="1.25.40.20">
    <property type="entry name" value="Ankyrin repeat-containing domain"/>
    <property type="match status" value="1"/>
</dbReference>
<comment type="subcellular location">
    <subcellularLocation>
        <location evidence="1">Membrane</location>
        <topology evidence="1">Multi-pass membrane protein</topology>
    </subcellularLocation>
</comment>
<dbReference type="Pfam" id="PF08344">
    <property type="entry name" value="TRP_2"/>
    <property type="match status" value="1"/>
</dbReference>
<evidence type="ECO:0000256" key="8">
    <source>
        <dbReference type="ARBA" id="ARBA00023136"/>
    </source>
</evidence>
<dbReference type="InterPro" id="IPR005821">
    <property type="entry name" value="Ion_trans_dom"/>
</dbReference>
<feature type="transmembrane region" description="Helical" evidence="12">
    <location>
        <begin position="415"/>
        <end position="434"/>
    </location>
</feature>
<dbReference type="Gene3D" id="1.10.287.70">
    <property type="match status" value="1"/>
</dbReference>
<feature type="domain" description="Transient receptor ion channel" evidence="13">
    <location>
        <begin position="190"/>
        <end position="252"/>
    </location>
</feature>
<evidence type="ECO:0000256" key="1">
    <source>
        <dbReference type="ARBA" id="ARBA00004141"/>
    </source>
</evidence>
<dbReference type="InterPro" id="IPR013555">
    <property type="entry name" value="TRP_dom"/>
</dbReference>
<keyword evidence="9" id="KW-0407">Ion channel</keyword>
<evidence type="ECO:0000256" key="6">
    <source>
        <dbReference type="ARBA" id="ARBA00023043"/>
    </source>
</evidence>
<dbReference type="PANTHER" id="PTHR10117">
    <property type="entry name" value="TRANSIENT RECEPTOR POTENTIAL CHANNEL"/>
    <property type="match status" value="1"/>
</dbReference>
<reference evidence="15" key="1">
    <citation type="submission" date="2025-08" db="UniProtKB">
        <authorList>
            <consortium name="RefSeq"/>
        </authorList>
    </citation>
    <scope>IDENTIFICATION</scope>
    <source>
        <tissue evidence="15">Gonads</tissue>
    </source>
</reference>
<keyword evidence="3 12" id="KW-0812">Transmembrane</keyword>
<dbReference type="InterPro" id="IPR002153">
    <property type="entry name" value="TRPC_channel"/>
</dbReference>
<evidence type="ECO:0000256" key="5">
    <source>
        <dbReference type="ARBA" id="ARBA00022989"/>
    </source>
</evidence>
<dbReference type="SMART" id="SM00248">
    <property type="entry name" value="ANK"/>
    <property type="match status" value="2"/>
</dbReference>
<evidence type="ECO:0000259" key="13">
    <source>
        <dbReference type="SMART" id="SM01420"/>
    </source>
</evidence>
<proteinExistence type="predicted"/>
<dbReference type="Pfam" id="PF00023">
    <property type="entry name" value="Ank"/>
    <property type="match status" value="1"/>
</dbReference>
<keyword evidence="15" id="KW-0675">Receptor</keyword>
<keyword evidence="4" id="KW-0677">Repeat</keyword>
<dbReference type="InterPro" id="IPR002110">
    <property type="entry name" value="Ankyrin_rpt"/>
</dbReference>
<feature type="transmembrane region" description="Helical" evidence="12">
    <location>
        <begin position="531"/>
        <end position="553"/>
    </location>
</feature>
<dbReference type="GeneID" id="106151947"/>
<keyword evidence="11" id="KW-0175">Coiled coil</keyword>
<evidence type="ECO:0000256" key="7">
    <source>
        <dbReference type="ARBA" id="ARBA00023065"/>
    </source>
</evidence>
<dbReference type="PROSITE" id="PS50297">
    <property type="entry name" value="ANK_REP_REGION"/>
    <property type="match status" value="1"/>
</dbReference>
<dbReference type="SUPFAM" id="SSF48403">
    <property type="entry name" value="Ankyrin repeat"/>
    <property type="match status" value="1"/>
</dbReference>
<accession>A0A1S3H4F7</accession>
<dbReference type="AlphaFoldDB" id="A0A1S3H4F7"/>
<dbReference type="GO" id="GO:0051480">
    <property type="term" value="P:regulation of cytosolic calcium ion concentration"/>
    <property type="evidence" value="ECO:0007669"/>
    <property type="project" value="TreeGrafter"/>
</dbReference>
<keyword evidence="14" id="KW-1185">Reference proteome</keyword>
<feature type="transmembrane region" description="Helical" evidence="12">
    <location>
        <begin position="343"/>
        <end position="363"/>
    </location>
</feature>
<dbReference type="SMART" id="SM01420">
    <property type="entry name" value="TRP_2"/>
    <property type="match status" value="1"/>
</dbReference>
<dbReference type="PROSITE" id="PS50088">
    <property type="entry name" value="ANK_REPEAT"/>
    <property type="match status" value="1"/>
</dbReference>
<evidence type="ECO:0000256" key="4">
    <source>
        <dbReference type="ARBA" id="ARBA00022737"/>
    </source>
</evidence>
<evidence type="ECO:0000256" key="2">
    <source>
        <dbReference type="ARBA" id="ARBA00022448"/>
    </source>
</evidence>
<dbReference type="GO" id="GO:0015279">
    <property type="term" value="F:store-operated calcium channel activity"/>
    <property type="evidence" value="ECO:0007669"/>
    <property type="project" value="TreeGrafter"/>
</dbReference>
<dbReference type="Pfam" id="PF00520">
    <property type="entry name" value="Ion_trans"/>
    <property type="match status" value="1"/>
</dbReference>
<dbReference type="PANTHER" id="PTHR10117:SF54">
    <property type="entry name" value="TRANSIENT RECEPTOR POTENTIAL-GAMMA PROTEIN"/>
    <property type="match status" value="1"/>
</dbReference>
<dbReference type="KEGG" id="lak:106151947"/>
<evidence type="ECO:0000256" key="12">
    <source>
        <dbReference type="SAM" id="Phobius"/>
    </source>
</evidence>
<feature type="transmembrane region" description="Helical" evidence="12">
    <location>
        <begin position="489"/>
        <end position="511"/>
    </location>
</feature>
<dbReference type="GO" id="GO:0070679">
    <property type="term" value="F:inositol 1,4,5 trisphosphate binding"/>
    <property type="evidence" value="ECO:0007669"/>
    <property type="project" value="TreeGrafter"/>
</dbReference>
<feature type="transmembrane region" description="Helical" evidence="12">
    <location>
        <begin position="450"/>
        <end position="468"/>
    </location>
</feature>
<dbReference type="RefSeq" id="XP_013380847.2">
    <property type="nucleotide sequence ID" value="XM_013525393.2"/>
</dbReference>
<organism evidence="14 15">
    <name type="scientific">Lingula anatina</name>
    <name type="common">Brachiopod</name>
    <name type="synonym">Lingula unguis</name>
    <dbReference type="NCBI Taxonomy" id="7574"/>
    <lineage>
        <taxon>Eukaryota</taxon>
        <taxon>Metazoa</taxon>
        <taxon>Spiralia</taxon>
        <taxon>Lophotrochozoa</taxon>
        <taxon>Brachiopoda</taxon>
        <taxon>Linguliformea</taxon>
        <taxon>Lingulata</taxon>
        <taxon>Lingulida</taxon>
        <taxon>Linguloidea</taxon>
        <taxon>Lingulidae</taxon>
        <taxon>Lingula</taxon>
    </lineage>
</organism>
<dbReference type="InParanoid" id="A0A1S3H4F7"/>
<evidence type="ECO:0000256" key="9">
    <source>
        <dbReference type="ARBA" id="ARBA00023303"/>
    </source>
</evidence>
<keyword evidence="7" id="KW-0406">Ion transport</keyword>
<keyword evidence="5 12" id="KW-1133">Transmembrane helix</keyword>
<dbReference type="OrthoDB" id="2373987at2759"/>
<dbReference type="GO" id="GO:0005886">
    <property type="term" value="C:plasma membrane"/>
    <property type="evidence" value="ECO:0007669"/>
    <property type="project" value="TreeGrafter"/>
</dbReference>
<keyword evidence="2" id="KW-0813">Transport</keyword>
<feature type="transmembrane region" description="Helical" evidence="12">
    <location>
        <begin position="622"/>
        <end position="644"/>
    </location>
</feature>
<evidence type="ECO:0000256" key="3">
    <source>
        <dbReference type="ARBA" id="ARBA00022692"/>
    </source>
</evidence>
<dbReference type="InterPro" id="IPR036770">
    <property type="entry name" value="Ankyrin_rpt-contain_sf"/>
</dbReference>
<evidence type="ECO:0000256" key="11">
    <source>
        <dbReference type="SAM" id="Coils"/>
    </source>
</evidence>
<feature type="repeat" description="ANK" evidence="10">
    <location>
        <begin position="155"/>
        <end position="179"/>
    </location>
</feature>
<evidence type="ECO:0000256" key="10">
    <source>
        <dbReference type="PROSITE-ProRule" id="PRU00023"/>
    </source>
</evidence>
<keyword evidence="8 12" id="KW-0472">Membrane</keyword>
<gene>
    <name evidence="15" type="primary">LOC106151947</name>
</gene>
<protein>
    <submittedName>
        <fullName evidence="15">Short transient receptor potential channel 5</fullName>
    </submittedName>
</protein>